<dbReference type="GO" id="GO:0051087">
    <property type="term" value="F:protein-folding chaperone binding"/>
    <property type="evidence" value="ECO:0007669"/>
    <property type="project" value="TreeGrafter"/>
</dbReference>
<dbReference type="Pfam" id="PF01556">
    <property type="entry name" value="DnaJ_C"/>
    <property type="match status" value="1"/>
</dbReference>
<accession>A0A8H7RFE7</accession>
<gene>
    <name evidence="3" type="ORF">INT47_003438</name>
</gene>
<dbReference type="GO" id="GO:0005829">
    <property type="term" value="C:cytosol"/>
    <property type="evidence" value="ECO:0007669"/>
    <property type="project" value="TreeGrafter"/>
</dbReference>
<dbReference type="CDD" id="cd06257">
    <property type="entry name" value="DnaJ"/>
    <property type="match status" value="1"/>
</dbReference>
<dbReference type="FunFam" id="2.60.260.20:FF:000002">
    <property type="entry name" value="Dnaj homolog subfamily b member"/>
    <property type="match status" value="1"/>
</dbReference>
<dbReference type="PROSITE" id="PS50076">
    <property type="entry name" value="DNAJ_2"/>
    <property type="match status" value="1"/>
</dbReference>
<dbReference type="InterPro" id="IPR018253">
    <property type="entry name" value="DnaJ_domain_CS"/>
</dbReference>
<dbReference type="InterPro" id="IPR001623">
    <property type="entry name" value="DnaJ_domain"/>
</dbReference>
<dbReference type="PANTHER" id="PTHR24078:SF553">
    <property type="entry name" value="DNAJ HOMOLOG SUBFAMILY B MEMBER 5"/>
    <property type="match status" value="1"/>
</dbReference>
<comment type="caution">
    <text evidence="3">The sequence shown here is derived from an EMBL/GenBank/DDBJ whole genome shotgun (WGS) entry which is preliminary data.</text>
</comment>
<dbReference type="Gene3D" id="1.10.287.110">
    <property type="entry name" value="DnaJ domain"/>
    <property type="match status" value="1"/>
</dbReference>
<dbReference type="EMBL" id="JAEPRD010000013">
    <property type="protein sequence ID" value="KAG2210002.1"/>
    <property type="molecule type" value="Genomic_DNA"/>
</dbReference>
<proteinExistence type="predicted"/>
<dbReference type="Proteomes" id="UP000603453">
    <property type="component" value="Unassembled WGS sequence"/>
</dbReference>
<dbReference type="InterPro" id="IPR051339">
    <property type="entry name" value="DnaJ_subfamily_B"/>
</dbReference>
<sequence>MAEDYYTLLGVSRNADEKEIKKAYRQQALRFHPDRNKEGGAKQQFQKINEAFETLSDRQKRYAYDDIHSTTTSHADLFSQFFHSPPASSEEEDDNPFFNMFKSSKPKSVKRSLDVSLDDLYTGTTKRLKVTRTLYNGHKDDTILNLNILPGWKDGTKVVFPHQGDVLSNGEQQDIEFEIKEKPHPIYRRDRYDLSTVVQISLLEALTGFKKELKRLDGSTLLIEESTIIQPGQERVLIDEGMPKYKSQKKGNLIIKYHVQFPKSLTPEQTDILKLGLAPSTTT</sequence>
<dbReference type="GO" id="GO:0006457">
    <property type="term" value="P:protein folding"/>
    <property type="evidence" value="ECO:0007669"/>
    <property type="project" value="InterPro"/>
</dbReference>
<protein>
    <recommendedName>
        <fullName evidence="2">J domain-containing protein</fullName>
    </recommendedName>
</protein>
<dbReference type="PROSITE" id="PS00636">
    <property type="entry name" value="DNAJ_1"/>
    <property type="match status" value="1"/>
</dbReference>
<dbReference type="InterPro" id="IPR036869">
    <property type="entry name" value="J_dom_sf"/>
</dbReference>
<dbReference type="Pfam" id="PF00226">
    <property type="entry name" value="DnaJ"/>
    <property type="match status" value="1"/>
</dbReference>
<dbReference type="SMART" id="SM00271">
    <property type="entry name" value="DnaJ"/>
    <property type="match status" value="1"/>
</dbReference>
<dbReference type="PRINTS" id="PR00625">
    <property type="entry name" value="JDOMAIN"/>
</dbReference>
<dbReference type="InterPro" id="IPR008971">
    <property type="entry name" value="HSP40/DnaJ_pept-bd"/>
</dbReference>
<organism evidence="3 4">
    <name type="scientific">Mucor saturninus</name>
    <dbReference type="NCBI Taxonomy" id="64648"/>
    <lineage>
        <taxon>Eukaryota</taxon>
        <taxon>Fungi</taxon>
        <taxon>Fungi incertae sedis</taxon>
        <taxon>Mucoromycota</taxon>
        <taxon>Mucoromycotina</taxon>
        <taxon>Mucoromycetes</taxon>
        <taxon>Mucorales</taxon>
        <taxon>Mucorineae</taxon>
        <taxon>Mucoraceae</taxon>
        <taxon>Mucor</taxon>
    </lineage>
</organism>
<dbReference type="InterPro" id="IPR002939">
    <property type="entry name" value="DnaJ_C"/>
</dbReference>
<dbReference type="SUPFAM" id="SSF46565">
    <property type="entry name" value="Chaperone J-domain"/>
    <property type="match status" value="1"/>
</dbReference>
<reference evidence="3" key="1">
    <citation type="submission" date="2020-12" db="EMBL/GenBank/DDBJ databases">
        <title>Metabolic potential, ecology and presence of endohyphal bacteria is reflected in genomic diversity of Mucoromycotina.</title>
        <authorList>
            <person name="Muszewska A."/>
            <person name="Okrasinska A."/>
            <person name="Steczkiewicz K."/>
            <person name="Drgas O."/>
            <person name="Orlowska M."/>
            <person name="Perlinska-Lenart U."/>
            <person name="Aleksandrzak-Piekarczyk T."/>
            <person name="Szatraj K."/>
            <person name="Zielenkiewicz U."/>
            <person name="Pilsyk S."/>
            <person name="Malc E."/>
            <person name="Mieczkowski P."/>
            <person name="Kruszewska J.S."/>
            <person name="Biernat P."/>
            <person name="Pawlowska J."/>
        </authorList>
    </citation>
    <scope>NUCLEOTIDE SEQUENCE</scope>
    <source>
        <strain evidence="3">WA0000017839</strain>
    </source>
</reference>
<keyword evidence="4" id="KW-1185">Reference proteome</keyword>
<dbReference type="Gene3D" id="2.60.260.20">
    <property type="entry name" value="Urease metallochaperone UreE, N-terminal domain"/>
    <property type="match status" value="2"/>
</dbReference>
<dbReference type="PANTHER" id="PTHR24078">
    <property type="entry name" value="DNAJ HOMOLOG SUBFAMILY C MEMBER"/>
    <property type="match status" value="1"/>
</dbReference>
<dbReference type="SUPFAM" id="SSF49493">
    <property type="entry name" value="HSP40/DnaJ peptide-binding domain"/>
    <property type="match status" value="2"/>
</dbReference>
<evidence type="ECO:0000313" key="3">
    <source>
        <dbReference type="EMBL" id="KAG2210002.1"/>
    </source>
</evidence>
<dbReference type="AlphaFoldDB" id="A0A8H7RFE7"/>
<feature type="domain" description="J" evidence="2">
    <location>
        <begin position="4"/>
        <end position="68"/>
    </location>
</feature>
<dbReference type="GO" id="GO:0051082">
    <property type="term" value="F:unfolded protein binding"/>
    <property type="evidence" value="ECO:0007669"/>
    <property type="project" value="InterPro"/>
</dbReference>
<evidence type="ECO:0000313" key="4">
    <source>
        <dbReference type="Proteomes" id="UP000603453"/>
    </source>
</evidence>
<evidence type="ECO:0000259" key="2">
    <source>
        <dbReference type="PROSITE" id="PS50076"/>
    </source>
</evidence>
<keyword evidence="1" id="KW-0143">Chaperone</keyword>
<dbReference type="FunFam" id="2.60.260.20:FF:000013">
    <property type="entry name" value="DnaJ subfamily B member 11"/>
    <property type="match status" value="1"/>
</dbReference>
<dbReference type="CDD" id="cd10747">
    <property type="entry name" value="DnaJ_C"/>
    <property type="match status" value="1"/>
</dbReference>
<name>A0A8H7RFE7_9FUNG</name>
<dbReference type="OrthoDB" id="10250354at2759"/>
<evidence type="ECO:0000256" key="1">
    <source>
        <dbReference type="ARBA" id="ARBA00023186"/>
    </source>
</evidence>